<sequence>MESSSTGIKVDLKVDFLGFGNDSVPDSGTTPAVEVHPGKVAIGDDASDPLKVEVKPTQSSTEDSCSAVTQMREAKSPSLYKTVLMAFPGTDDGSIVDSFSTFVVKGDYDESNDLIVEFQNTAPVPKSNVFTDLFNPLPLITMSERWILNDFTIFDIVLLPGRDLDYYHKNNHVLGNCVAFDLGIPIFSNLFMHCSLHTSKFFWFMTLENSHSLELS</sequence>
<gene>
    <name evidence="1" type="ORF">QN277_023159</name>
</gene>
<protein>
    <submittedName>
        <fullName evidence="1">Uncharacterized protein</fullName>
    </submittedName>
</protein>
<accession>A0AAE1JKJ4</accession>
<evidence type="ECO:0000313" key="2">
    <source>
        <dbReference type="Proteomes" id="UP001293593"/>
    </source>
</evidence>
<reference evidence="1" key="1">
    <citation type="submission" date="2023-10" db="EMBL/GenBank/DDBJ databases">
        <title>Chromosome-level genome of the transformable northern wattle, Acacia crassicarpa.</title>
        <authorList>
            <person name="Massaro I."/>
            <person name="Sinha N.R."/>
            <person name="Poethig S."/>
            <person name="Leichty A.R."/>
        </authorList>
    </citation>
    <scope>NUCLEOTIDE SEQUENCE</scope>
    <source>
        <strain evidence="1">Acra3RX</strain>
        <tissue evidence="1">Leaf</tissue>
    </source>
</reference>
<dbReference type="EMBL" id="JAWXYG010000006">
    <property type="protein sequence ID" value="KAK4270077.1"/>
    <property type="molecule type" value="Genomic_DNA"/>
</dbReference>
<name>A0AAE1JKJ4_9FABA</name>
<keyword evidence="2" id="KW-1185">Reference proteome</keyword>
<dbReference type="AlphaFoldDB" id="A0AAE1JKJ4"/>
<organism evidence="1 2">
    <name type="scientific">Acacia crassicarpa</name>
    <name type="common">northern wattle</name>
    <dbReference type="NCBI Taxonomy" id="499986"/>
    <lineage>
        <taxon>Eukaryota</taxon>
        <taxon>Viridiplantae</taxon>
        <taxon>Streptophyta</taxon>
        <taxon>Embryophyta</taxon>
        <taxon>Tracheophyta</taxon>
        <taxon>Spermatophyta</taxon>
        <taxon>Magnoliopsida</taxon>
        <taxon>eudicotyledons</taxon>
        <taxon>Gunneridae</taxon>
        <taxon>Pentapetalae</taxon>
        <taxon>rosids</taxon>
        <taxon>fabids</taxon>
        <taxon>Fabales</taxon>
        <taxon>Fabaceae</taxon>
        <taxon>Caesalpinioideae</taxon>
        <taxon>mimosoid clade</taxon>
        <taxon>Acacieae</taxon>
        <taxon>Acacia</taxon>
    </lineage>
</organism>
<evidence type="ECO:0000313" key="1">
    <source>
        <dbReference type="EMBL" id="KAK4270077.1"/>
    </source>
</evidence>
<proteinExistence type="predicted"/>
<dbReference type="Proteomes" id="UP001293593">
    <property type="component" value="Unassembled WGS sequence"/>
</dbReference>
<comment type="caution">
    <text evidence="1">The sequence shown here is derived from an EMBL/GenBank/DDBJ whole genome shotgun (WGS) entry which is preliminary data.</text>
</comment>